<evidence type="ECO:0000313" key="2">
    <source>
        <dbReference type="EMBL" id="QBP41096.1"/>
    </source>
</evidence>
<dbReference type="KEGG" id="panc:E2636_08140"/>
<dbReference type="SUPFAM" id="SSF54637">
    <property type="entry name" value="Thioesterase/thiol ester dehydrase-isomerase"/>
    <property type="match status" value="1"/>
</dbReference>
<dbReference type="EMBL" id="CP038015">
    <property type="protein sequence ID" value="QBP41096.1"/>
    <property type="molecule type" value="Genomic_DNA"/>
</dbReference>
<dbReference type="Proteomes" id="UP000294292">
    <property type="component" value="Chromosome"/>
</dbReference>
<keyword evidence="3" id="KW-1185">Reference proteome</keyword>
<evidence type="ECO:0000259" key="1">
    <source>
        <dbReference type="Pfam" id="PF03061"/>
    </source>
</evidence>
<evidence type="ECO:0000313" key="3">
    <source>
        <dbReference type="Proteomes" id="UP000294292"/>
    </source>
</evidence>
<sequence>MTVEKVEQVEQVLRAIQDDYPDDFAWCYGCGQLNENGHHFRTGWQGENTITIYNPSPDHIALPGFVYGGVVASLIDCHGTGSAALMLHRKNGHEVGDDAEPPRFVTASLKVEFKKPTPHGVPLKAIGTVHEIHPKKWKVDVEVFANDILCATGEVMAVVMPSTFTKKE</sequence>
<reference evidence="2 3" key="1">
    <citation type="submission" date="2019-03" db="EMBL/GenBank/DDBJ databases">
        <title>Complete genome sequence of Paenisporosarcina antarctica CGMCC 1.6503T.</title>
        <authorList>
            <person name="Rong J.-C."/>
            <person name="Chi N.-Y."/>
            <person name="Zhang Q.-F."/>
        </authorList>
    </citation>
    <scope>NUCLEOTIDE SEQUENCE [LARGE SCALE GENOMIC DNA]</scope>
    <source>
        <strain evidence="2 3">CGMCC 1.6503</strain>
    </source>
</reference>
<protein>
    <submittedName>
        <fullName evidence="2">PaaI family thioesterase</fullName>
    </submittedName>
</protein>
<organism evidence="2 3">
    <name type="scientific">Paenisporosarcina antarctica</name>
    <dbReference type="NCBI Taxonomy" id="417367"/>
    <lineage>
        <taxon>Bacteria</taxon>
        <taxon>Bacillati</taxon>
        <taxon>Bacillota</taxon>
        <taxon>Bacilli</taxon>
        <taxon>Bacillales</taxon>
        <taxon>Caryophanaceae</taxon>
        <taxon>Paenisporosarcina</taxon>
    </lineage>
</organism>
<dbReference type="AlphaFoldDB" id="A0A4P6ZZV2"/>
<dbReference type="InterPro" id="IPR029069">
    <property type="entry name" value="HotDog_dom_sf"/>
</dbReference>
<accession>A0A4P6ZZV2</accession>
<name>A0A4P6ZZV2_9BACL</name>
<proteinExistence type="predicted"/>
<feature type="domain" description="Thioesterase" evidence="1">
    <location>
        <begin position="64"/>
        <end position="148"/>
    </location>
</feature>
<dbReference type="RefSeq" id="WP_134209753.1">
    <property type="nucleotide sequence ID" value="NZ_CP038015.1"/>
</dbReference>
<gene>
    <name evidence="2" type="ORF">E2636_08140</name>
</gene>
<dbReference type="Gene3D" id="3.10.129.10">
    <property type="entry name" value="Hotdog Thioesterase"/>
    <property type="match status" value="1"/>
</dbReference>
<dbReference type="CDD" id="cd03443">
    <property type="entry name" value="PaaI_thioesterase"/>
    <property type="match status" value="1"/>
</dbReference>
<dbReference type="Pfam" id="PF03061">
    <property type="entry name" value="4HBT"/>
    <property type="match status" value="1"/>
</dbReference>
<dbReference type="OrthoDB" id="9792301at2"/>
<dbReference type="InterPro" id="IPR006683">
    <property type="entry name" value="Thioestr_dom"/>
</dbReference>